<evidence type="ECO:0000313" key="2">
    <source>
        <dbReference type="Proteomes" id="UP000262073"/>
    </source>
</evidence>
<dbReference type="AlphaFoldDB" id="A0A346NRY5"/>
<dbReference type="RefSeq" id="WP_117318538.1">
    <property type="nucleotide sequence ID" value="NZ_CP031769.1"/>
</dbReference>
<evidence type="ECO:0008006" key="3">
    <source>
        <dbReference type="Google" id="ProtNLM"/>
    </source>
</evidence>
<gene>
    <name evidence="1" type="ORF">D0Y50_19195</name>
</gene>
<protein>
    <recommendedName>
        <fullName evidence="3">DUF2489 domain-containing protein</fullName>
    </recommendedName>
</protein>
<dbReference type="Proteomes" id="UP000262073">
    <property type="component" value="Chromosome"/>
</dbReference>
<evidence type="ECO:0000313" key="1">
    <source>
        <dbReference type="EMBL" id="AXR08292.1"/>
    </source>
</evidence>
<dbReference type="KEGG" id="salm:D0Y50_19195"/>
<name>A0A346NRY5_9ALTE</name>
<sequence length="163" mass="18194">MLAFGVVGILVIILIYFVMRAQTLQREVALSRSGLKNQTQRATLAFNSLTQVCLKLQHIYTDNIETASSKGLISSAQYPILAFLMTHFAEIVLDCYQGGKNTEEALTRLLGPEQALTMEDIRRFMQEQPSQIRMAWAKNTPDGFISACEQMCNQAFGKPLKGS</sequence>
<dbReference type="OrthoDB" id="6330931at2"/>
<dbReference type="EMBL" id="CP031769">
    <property type="protein sequence ID" value="AXR08292.1"/>
    <property type="molecule type" value="Genomic_DNA"/>
</dbReference>
<reference evidence="1 2" key="1">
    <citation type="submission" date="2018-08" db="EMBL/GenBank/DDBJ databases">
        <title>Salinimonas sediminis sp. nov., a piezophilic bacterium isolated from a deep-sea sediment sample from the New Britain Trench.</title>
        <authorList>
            <person name="Cao J."/>
        </authorList>
    </citation>
    <scope>NUCLEOTIDE SEQUENCE [LARGE SCALE GENOMIC DNA]</scope>
    <source>
        <strain evidence="1 2">N102</strain>
    </source>
</reference>
<accession>A0A346NRY5</accession>
<keyword evidence="2" id="KW-1185">Reference proteome</keyword>
<organism evidence="1 2">
    <name type="scientific">Salinimonas sediminis</name>
    <dbReference type="NCBI Taxonomy" id="2303538"/>
    <lineage>
        <taxon>Bacteria</taxon>
        <taxon>Pseudomonadati</taxon>
        <taxon>Pseudomonadota</taxon>
        <taxon>Gammaproteobacteria</taxon>
        <taxon>Alteromonadales</taxon>
        <taxon>Alteromonadaceae</taxon>
        <taxon>Alteromonas/Salinimonas group</taxon>
        <taxon>Salinimonas</taxon>
    </lineage>
</organism>
<proteinExistence type="predicted"/>